<evidence type="ECO:0000313" key="2">
    <source>
        <dbReference type="EMBL" id="AHY47057.1"/>
    </source>
</evidence>
<feature type="transmembrane region" description="Helical" evidence="1">
    <location>
        <begin position="74"/>
        <end position="98"/>
    </location>
</feature>
<reference evidence="2 4" key="1">
    <citation type="submission" date="2014-03" db="EMBL/GenBank/DDBJ databases">
        <title>Complete genome sequence of the Radio-Resistant Rubrobacter radiotolerans RSPS-4.</title>
        <authorList>
            <person name="Egas C.C."/>
            <person name="Barroso C.C."/>
            <person name="Froufe H.J.C."/>
            <person name="Pacheco J.J."/>
            <person name="Albuquerque L.L."/>
            <person name="da Costa M.M.S."/>
        </authorList>
    </citation>
    <scope>NUCLEOTIDE SEQUENCE [LARGE SCALE GENOMIC DNA]</scope>
    <source>
        <strain evidence="2 4">RSPS-4</strain>
    </source>
</reference>
<name>A0A023X3M7_RUBRA</name>
<dbReference type="EMBL" id="JAWXXX010000001">
    <property type="protein sequence ID" value="MDX5894463.1"/>
    <property type="molecule type" value="Genomic_DNA"/>
</dbReference>
<reference evidence="3" key="2">
    <citation type="submission" date="2023-11" db="EMBL/GenBank/DDBJ databases">
        <title>MicrobeMod: A computational toolkit for identifying prokaryotic methylation and restriction-modification with nanopore sequencing.</title>
        <authorList>
            <person name="Crits-Christoph A."/>
            <person name="Kang S.C."/>
            <person name="Lee H."/>
            <person name="Ostrov N."/>
        </authorList>
    </citation>
    <scope>NUCLEOTIDE SEQUENCE</scope>
    <source>
        <strain evidence="3">ATCC 51242</strain>
    </source>
</reference>
<dbReference type="OrthoDB" id="5245028at2"/>
<keyword evidence="1" id="KW-1133">Transmembrane helix</keyword>
<evidence type="ECO:0000256" key="1">
    <source>
        <dbReference type="SAM" id="Phobius"/>
    </source>
</evidence>
<dbReference type="PROSITE" id="PS51257">
    <property type="entry name" value="PROKAR_LIPOPROTEIN"/>
    <property type="match status" value="1"/>
</dbReference>
<proteinExistence type="predicted"/>
<protein>
    <submittedName>
        <fullName evidence="2">Uncharacterized protein</fullName>
    </submittedName>
</protein>
<keyword evidence="4" id="KW-1185">Reference proteome</keyword>
<dbReference type="Proteomes" id="UP001281130">
    <property type="component" value="Unassembled WGS sequence"/>
</dbReference>
<evidence type="ECO:0000313" key="4">
    <source>
        <dbReference type="Proteomes" id="UP000025229"/>
    </source>
</evidence>
<dbReference type="KEGG" id="rrd:RradSPS_1774"/>
<dbReference type="RefSeq" id="WP_038682062.1">
    <property type="nucleotide sequence ID" value="NZ_CP007514.1"/>
</dbReference>
<dbReference type="EMBL" id="CP007514">
    <property type="protein sequence ID" value="AHY47057.1"/>
    <property type="molecule type" value="Genomic_DNA"/>
</dbReference>
<feature type="transmembrane region" description="Helical" evidence="1">
    <location>
        <begin position="49"/>
        <end position="67"/>
    </location>
</feature>
<keyword evidence="1" id="KW-0812">Transmembrane</keyword>
<dbReference type="Proteomes" id="UP000025229">
    <property type="component" value="Chromosome"/>
</dbReference>
<keyword evidence="1" id="KW-0472">Membrane</keyword>
<dbReference type="HOGENOM" id="CLU_1766652_0_0_11"/>
<feature type="transmembrane region" description="Helical" evidence="1">
    <location>
        <begin position="118"/>
        <end position="139"/>
    </location>
</feature>
<evidence type="ECO:0000313" key="3">
    <source>
        <dbReference type="EMBL" id="MDX5894463.1"/>
    </source>
</evidence>
<accession>A0A023X3M7</accession>
<organism evidence="2 4">
    <name type="scientific">Rubrobacter radiotolerans</name>
    <name type="common">Arthrobacter radiotolerans</name>
    <dbReference type="NCBI Taxonomy" id="42256"/>
    <lineage>
        <taxon>Bacteria</taxon>
        <taxon>Bacillati</taxon>
        <taxon>Actinomycetota</taxon>
        <taxon>Rubrobacteria</taxon>
        <taxon>Rubrobacterales</taxon>
        <taxon>Rubrobacteraceae</taxon>
        <taxon>Rubrobacter</taxon>
    </lineage>
</organism>
<dbReference type="AlphaFoldDB" id="A0A023X3M7"/>
<feature type="transmembrane region" description="Helical" evidence="1">
    <location>
        <begin position="12"/>
        <end position="37"/>
    </location>
</feature>
<sequence length="147" mass="15376">MRQPPPSPFATSLVALTVACTLSAVIFGFGVAVFSVRLSYADELGRLELALFTRLLVLIVLGVLLALRGDGWRGVLAALAMVFATTAIEWLLLPVAFSLGESFGIPEGADPMPGRPGYLAWSLPDLFAVGMCAVIARIARTLAGASG</sequence>
<gene>
    <name evidence="2" type="ORF">RradSPS_1774</name>
    <name evidence="3" type="ORF">SIL72_10540</name>
</gene>
<dbReference type="STRING" id="42256.RradSPS_1774"/>